<reference evidence="6" key="1">
    <citation type="submission" date="2025-08" db="UniProtKB">
        <authorList>
            <consortium name="Ensembl"/>
        </authorList>
    </citation>
    <scope>IDENTIFICATION</scope>
</reference>
<dbReference type="Ensembl" id="ENSVKKT00000001110.1">
    <property type="protein sequence ID" value="ENSVKKP00000001069.1"/>
    <property type="gene ID" value="ENSVKKG00000000882.1"/>
</dbReference>
<organism evidence="6 7">
    <name type="scientific">Varanus komodoensis</name>
    <name type="common">Komodo dragon</name>
    <dbReference type="NCBI Taxonomy" id="61221"/>
    <lineage>
        <taxon>Eukaryota</taxon>
        <taxon>Metazoa</taxon>
        <taxon>Chordata</taxon>
        <taxon>Craniata</taxon>
        <taxon>Vertebrata</taxon>
        <taxon>Euteleostomi</taxon>
        <taxon>Lepidosauria</taxon>
        <taxon>Squamata</taxon>
        <taxon>Bifurcata</taxon>
        <taxon>Unidentata</taxon>
        <taxon>Episquamata</taxon>
        <taxon>Toxicofera</taxon>
        <taxon>Anguimorpha</taxon>
        <taxon>Paleoanguimorpha</taxon>
        <taxon>Varanoidea</taxon>
        <taxon>Varanidae</taxon>
        <taxon>Varanus</taxon>
    </lineage>
</organism>
<dbReference type="InterPro" id="IPR000436">
    <property type="entry name" value="Sushi_SCR_CCP_dom"/>
</dbReference>
<evidence type="ECO:0000256" key="1">
    <source>
        <dbReference type="ARBA" id="ARBA00022659"/>
    </source>
</evidence>
<protein>
    <recommendedName>
        <fullName evidence="5">Sushi domain-containing protein</fullName>
    </recommendedName>
</protein>
<dbReference type="GO" id="GO:0005615">
    <property type="term" value="C:extracellular space"/>
    <property type="evidence" value="ECO:0007669"/>
    <property type="project" value="TreeGrafter"/>
</dbReference>
<dbReference type="FunFam" id="2.10.70.10:FF:000026">
    <property type="entry name" value="Complement inhibitory factor H"/>
    <property type="match status" value="1"/>
</dbReference>
<evidence type="ECO:0000256" key="2">
    <source>
        <dbReference type="ARBA" id="ARBA00022729"/>
    </source>
</evidence>
<dbReference type="AlphaFoldDB" id="A0A8D2IRQ1"/>
<name>A0A8D2IRQ1_VARKO</name>
<dbReference type="PROSITE" id="PS50923">
    <property type="entry name" value="SUSHI"/>
    <property type="match status" value="2"/>
</dbReference>
<sequence>MFRIVPVDVCSASLKCWVEMILLFDIIAVCEEPPDIEFGTLVSDVKATYLASDRVQYSCNPGYTLEGSEWITCQGGKWSPPPKCLGKNCSRPPTLENGDIISSSQEWYPSGSSVEFKCQWYYAMEGPNKSFCDNGSWTKKPACLGKAAGRAQRVRVPEVPKWIWVRRLAPL</sequence>
<keyword evidence="7" id="KW-1185">Reference proteome</keyword>
<dbReference type="PANTHER" id="PTHR45785:SF7">
    <property type="entry name" value="COMPLEMENT FACTOR H"/>
    <property type="match status" value="1"/>
</dbReference>
<reference evidence="6" key="2">
    <citation type="submission" date="2025-09" db="UniProtKB">
        <authorList>
            <consortium name="Ensembl"/>
        </authorList>
    </citation>
    <scope>IDENTIFICATION</scope>
</reference>
<dbReference type="InterPro" id="IPR051503">
    <property type="entry name" value="ComplSys_Reg/VirEntry_Med"/>
</dbReference>
<dbReference type="Proteomes" id="UP000694545">
    <property type="component" value="Unplaced"/>
</dbReference>
<evidence type="ECO:0000256" key="4">
    <source>
        <dbReference type="PROSITE-ProRule" id="PRU00302"/>
    </source>
</evidence>
<evidence type="ECO:0000313" key="6">
    <source>
        <dbReference type="Ensembl" id="ENSVKKP00000001069.1"/>
    </source>
</evidence>
<keyword evidence="1 4" id="KW-0768">Sushi</keyword>
<keyword evidence="2" id="KW-0732">Signal</keyword>
<dbReference type="GO" id="GO:0001851">
    <property type="term" value="F:complement component C3b binding"/>
    <property type="evidence" value="ECO:0007669"/>
    <property type="project" value="TreeGrafter"/>
</dbReference>
<comment type="caution">
    <text evidence="4">Lacks conserved residue(s) required for the propagation of feature annotation.</text>
</comment>
<feature type="disulfide bond" evidence="4">
    <location>
        <begin position="30"/>
        <end position="73"/>
    </location>
</feature>
<dbReference type="CDD" id="cd00033">
    <property type="entry name" value="CCP"/>
    <property type="match status" value="2"/>
</dbReference>
<feature type="domain" description="Sushi" evidence="5">
    <location>
        <begin position="87"/>
        <end position="145"/>
    </location>
</feature>
<dbReference type="PANTHER" id="PTHR45785">
    <property type="entry name" value="COMPLEMENT FACTOR H-RELATED"/>
    <property type="match status" value="1"/>
</dbReference>
<feature type="disulfide bond" evidence="4">
    <location>
        <begin position="89"/>
        <end position="132"/>
    </location>
</feature>
<keyword evidence="3 4" id="KW-1015">Disulfide bond</keyword>
<dbReference type="Gene3D" id="2.10.70.10">
    <property type="entry name" value="Complement Module, domain 1"/>
    <property type="match status" value="2"/>
</dbReference>
<evidence type="ECO:0000256" key="3">
    <source>
        <dbReference type="ARBA" id="ARBA00023157"/>
    </source>
</evidence>
<dbReference type="GO" id="GO:0006956">
    <property type="term" value="P:complement activation"/>
    <property type="evidence" value="ECO:0007669"/>
    <property type="project" value="TreeGrafter"/>
</dbReference>
<proteinExistence type="predicted"/>
<dbReference type="InterPro" id="IPR035976">
    <property type="entry name" value="Sushi/SCR/CCP_sf"/>
</dbReference>
<feature type="domain" description="Sushi" evidence="5">
    <location>
        <begin position="28"/>
        <end position="86"/>
    </location>
</feature>
<dbReference type="SMART" id="SM00032">
    <property type="entry name" value="CCP"/>
    <property type="match status" value="2"/>
</dbReference>
<dbReference type="OMA" id="NTKFCCL"/>
<evidence type="ECO:0000259" key="5">
    <source>
        <dbReference type="PROSITE" id="PS50923"/>
    </source>
</evidence>
<dbReference type="Pfam" id="PF00084">
    <property type="entry name" value="Sushi"/>
    <property type="match status" value="2"/>
</dbReference>
<dbReference type="SUPFAM" id="SSF57535">
    <property type="entry name" value="Complement control module/SCR domain"/>
    <property type="match status" value="2"/>
</dbReference>
<accession>A0A8D2IRQ1</accession>
<evidence type="ECO:0000313" key="7">
    <source>
        <dbReference type="Proteomes" id="UP000694545"/>
    </source>
</evidence>